<evidence type="ECO:0000256" key="8">
    <source>
        <dbReference type="SAM" id="Phobius"/>
    </source>
</evidence>
<feature type="transmembrane region" description="Helical" evidence="8">
    <location>
        <begin position="308"/>
        <end position="328"/>
    </location>
</feature>
<proteinExistence type="inferred from homology"/>
<organism evidence="9 10">
    <name type="scientific">Paenibacillus harenae</name>
    <dbReference type="NCBI Taxonomy" id="306543"/>
    <lineage>
        <taxon>Bacteria</taxon>
        <taxon>Bacillati</taxon>
        <taxon>Bacillota</taxon>
        <taxon>Bacilli</taxon>
        <taxon>Bacillales</taxon>
        <taxon>Paenibacillaceae</taxon>
        <taxon>Paenibacillus</taxon>
    </lineage>
</organism>
<protein>
    <submittedName>
        <fullName evidence="9">Spore germination protein (Amino acid permease)</fullName>
    </submittedName>
</protein>
<evidence type="ECO:0000256" key="4">
    <source>
        <dbReference type="ARBA" id="ARBA00022544"/>
    </source>
</evidence>
<sequence length="370" mass="42593">MEKQVKESLTVSPYLLWILIHGTQMGGTLLIFQSRIVKGAEMDSLFSFAAVGISFHFIIAMMFFLLENAPDGDLISLHNQLFGKRLGSLLTLAFYAYILLFIVNELRSYMEVIHVWVFPYTQLWMLSLMFLLTAAYLVSGGLRVITGILFVCIIVPTLLIPTLYFPLKQAHWTNFLPLFNHSPYEFAESAYHSLSTLLGVEFLLLLYPFIKNQKKSKKWAHLAVAHSTLIPLIIAFVSFSFFNIQQLEHTIWPTLILSKVIRFPFLERFDYIYIFIWFFVIISACCVGMWGGVRILKKTVGLKAKPSLWLTSGIVFVIMLPMKSPMTIEKLDSAMTLSGWILLYGYIPLLCIWVSLNKWFNKRKSIPNER</sequence>
<keyword evidence="4" id="KW-0309">Germination</keyword>
<dbReference type="PANTHER" id="PTHR34975">
    <property type="entry name" value="SPORE GERMINATION PROTEIN A2"/>
    <property type="match status" value="1"/>
</dbReference>
<feature type="transmembrane region" description="Helical" evidence="8">
    <location>
        <begin position="115"/>
        <end position="137"/>
    </location>
</feature>
<reference evidence="9 10" key="1">
    <citation type="submission" date="2023-07" db="EMBL/GenBank/DDBJ databases">
        <title>Sorghum-associated microbial communities from plants grown in Nebraska, USA.</title>
        <authorList>
            <person name="Schachtman D."/>
        </authorList>
    </citation>
    <scope>NUCLEOTIDE SEQUENCE [LARGE SCALE GENOMIC DNA]</scope>
    <source>
        <strain evidence="9 10">CC482</strain>
    </source>
</reference>
<evidence type="ECO:0000313" key="10">
    <source>
        <dbReference type="Proteomes" id="UP001229346"/>
    </source>
</evidence>
<dbReference type="Proteomes" id="UP001229346">
    <property type="component" value="Unassembled WGS sequence"/>
</dbReference>
<keyword evidence="10" id="KW-1185">Reference proteome</keyword>
<keyword evidence="5 8" id="KW-0812">Transmembrane</keyword>
<feature type="transmembrane region" description="Helical" evidence="8">
    <location>
        <begin position="334"/>
        <end position="356"/>
    </location>
</feature>
<dbReference type="EMBL" id="JAUSSU010000012">
    <property type="protein sequence ID" value="MDQ0115775.1"/>
    <property type="molecule type" value="Genomic_DNA"/>
</dbReference>
<feature type="transmembrane region" description="Helical" evidence="8">
    <location>
        <begin position="144"/>
        <end position="167"/>
    </location>
</feature>
<feature type="transmembrane region" description="Helical" evidence="8">
    <location>
        <begin position="222"/>
        <end position="242"/>
    </location>
</feature>
<dbReference type="PANTHER" id="PTHR34975:SF2">
    <property type="entry name" value="SPORE GERMINATION PROTEIN A2"/>
    <property type="match status" value="1"/>
</dbReference>
<comment type="subcellular location">
    <subcellularLocation>
        <location evidence="1">Membrane</location>
        <topology evidence="1">Multi-pass membrane protein</topology>
    </subcellularLocation>
</comment>
<dbReference type="Pfam" id="PF03845">
    <property type="entry name" value="Spore_permease"/>
    <property type="match status" value="1"/>
</dbReference>
<feature type="transmembrane region" description="Helical" evidence="8">
    <location>
        <begin position="44"/>
        <end position="66"/>
    </location>
</feature>
<keyword evidence="3" id="KW-0813">Transport</keyword>
<comment type="caution">
    <text evidence="9">The sequence shown here is derived from an EMBL/GenBank/DDBJ whole genome shotgun (WGS) entry which is preliminary data.</text>
</comment>
<dbReference type="NCBIfam" id="TIGR00912">
    <property type="entry name" value="2A0309"/>
    <property type="match status" value="1"/>
</dbReference>
<evidence type="ECO:0000256" key="3">
    <source>
        <dbReference type="ARBA" id="ARBA00022448"/>
    </source>
</evidence>
<accession>A0ABT9U7Z3</accession>
<evidence type="ECO:0000256" key="7">
    <source>
        <dbReference type="ARBA" id="ARBA00023136"/>
    </source>
</evidence>
<evidence type="ECO:0000313" key="9">
    <source>
        <dbReference type="EMBL" id="MDQ0115775.1"/>
    </source>
</evidence>
<keyword evidence="7 8" id="KW-0472">Membrane</keyword>
<evidence type="ECO:0000256" key="1">
    <source>
        <dbReference type="ARBA" id="ARBA00004141"/>
    </source>
</evidence>
<feature type="transmembrane region" description="Helical" evidence="8">
    <location>
        <begin position="86"/>
        <end position="103"/>
    </location>
</feature>
<evidence type="ECO:0000256" key="6">
    <source>
        <dbReference type="ARBA" id="ARBA00022989"/>
    </source>
</evidence>
<keyword evidence="6 8" id="KW-1133">Transmembrane helix</keyword>
<dbReference type="RefSeq" id="WP_307207707.1">
    <property type="nucleotide sequence ID" value="NZ_JAUSSU010000012.1"/>
</dbReference>
<evidence type="ECO:0000256" key="5">
    <source>
        <dbReference type="ARBA" id="ARBA00022692"/>
    </source>
</evidence>
<name>A0ABT9U7Z3_PAEHA</name>
<feature type="transmembrane region" description="Helical" evidence="8">
    <location>
        <begin position="12"/>
        <end position="32"/>
    </location>
</feature>
<dbReference type="InterPro" id="IPR004761">
    <property type="entry name" value="Spore_GerAB"/>
</dbReference>
<gene>
    <name evidence="9" type="ORF">J2T15_005242</name>
</gene>
<feature type="transmembrane region" description="Helical" evidence="8">
    <location>
        <begin position="271"/>
        <end position="296"/>
    </location>
</feature>
<comment type="similarity">
    <text evidence="2">Belongs to the amino acid-polyamine-organocation (APC) superfamily. Spore germination protein (SGP) (TC 2.A.3.9) family.</text>
</comment>
<evidence type="ECO:0000256" key="2">
    <source>
        <dbReference type="ARBA" id="ARBA00007998"/>
    </source>
</evidence>